<organism evidence="2 3">
    <name type="scientific">Rousettus aegyptiacus</name>
    <name type="common">Egyptian fruit bat</name>
    <name type="synonym">Pteropus aegyptiacus</name>
    <dbReference type="NCBI Taxonomy" id="9407"/>
    <lineage>
        <taxon>Eukaryota</taxon>
        <taxon>Metazoa</taxon>
        <taxon>Chordata</taxon>
        <taxon>Craniata</taxon>
        <taxon>Vertebrata</taxon>
        <taxon>Euteleostomi</taxon>
        <taxon>Mammalia</taxon>
        <taxon>Eutheria</taxon>
        <taxon>Laurasiatheria</taxon>
        <taxon>Chiroptera</taxon>
        <taxon>Yinpterochiroptera</taxon>
        <taxon>Pteropodoidea</taxon>
        <taxon>Pteropodidae</taxon>
        <taxon>Rousettinae</taxon>
        <taxon>Rousettus</taxon>
    </lineage>
</organism>
<evidence type="ECO:0000256" key="1">
    <source>
        <dbReference type="SAM" id="MobiDB-lite"/>
    </source>
</evidence>
<proteinExistence type="predicted"/>
<sequence length="175" mass="20608">MAYIEQRRITHEGSPIKPVPMREFQKAEDVRRYSHQNRVPVEPSSVLSLSPSHNQLSHTDLELHRRREQLERTRREAQLAALQYEEEKVRTKQIQRDAVLDFVKQKAPHSTQKQPPLDGECPFPSRRSQHTDDSALLVVRALHKMILNNCVQILEISWCAFRNDLYTIKHDGHRY</sequence>
<evidence type="ECO:0000313" key="3">
    <source>
        <dbReference type="Proteomes" id="UP000593571"/>
    </source>
</evidence>
<name>A0A7J8HSK2_ROUAE</name>
<accession>A0A7J8HSK2</accession>
<feature type="region of interest" description="Disordered" evidence="1">
    <location>
        <begin position="105"/>
        <end position="128"/>
    </location>
</feature>
<feature type="region of interest" description="Disordered" evidence="1">
    <location>
        <begin position="31"/>
        <end position="59"/>
    </location>
</feature>
<evidence type="ECO:0000313" key="2">
    <source>
        <dbReference type="EMBL" id="KAF6475058.1"/>
    </source>
</evidence>
<reference evidence="2 3" key="1">
    <citation type="journal article" date="2020" name="Nature">
        <title>Six reference-quality genomes reveal evolution of bat adaptations.</title>
        <authorList>
            <person name="Jebb D."/>
            <person name="Huang Z."/>
            <person name="Pippel M."/>
            <person name="Hughes G.M."/>
            <person name="Lavrichenko K."/>
            <person name="Devanna P."/>
            <person name="Winkler S."/>
            <person name="Jermiin L.S."/>
            <person name="Skirmuntt E.C."/>
            <person name="Katzourakis A."/>
            <person name="Burkitt-Gray L."/>
            <person name="Ray D.A."/>
            <person name="Sullivan K.A.M."/>
            <person name="Roscito J.G."/>
            <person name="Kirilenko B.M."/>
            <person name="Davalos L.M."/>
            <person name="Corthals A.P."/>
            <person name="Power M.L."/>
            <person name="Jones G."/>
            <person name="Ransome R.D."/>
            <person name="Dechmann D.K.N."/>
            <person name="Locatelli A.G."/>
            <person name="Puechmaille S.J."/>
            <person name="Fedrigo O."/>
            <person name="Jarvis E.D."/>
            <person name="Hiller M."/>
            <person name="Vernes S.C."/>
            <person name="Myers E.W."/>
            <person name="Teeling E.C."/>
        </authorList>
    </citation>
    <scope>NUCLEOTIDE SEQUENCE [LARGE SCALE GENOMIC DNA]</scope>
    <source>
        <strain evidence="2">MRouAeg1</strain>
        <tissue evidence="2">Muscle</tissue>
    </source>
</reference>
<dbReference type="AlphaFoldDB" id="A0A7J8HSK2"/>
<comment type="caution">
    <text evidence="2">The sequence shown here is derived from an EMBL/GenBank/DDBJ whole genome shotgun (WGS) entry which is preliminary data.</text>
</comment>
<feature type="compositionally biased region" description="Low complexity" evidence="1">
    <location>
        <begin position="39"/>
        <end position="52"/>
    </location>
</feature>
<dbReference type="Proteomes" id="UP000593571">
    <property type="component" value="Unassembled WGS sequence"/>
</dbReference>
<gene>
    <name evidence="2" type="ORF">HJG63_012647</name>
</gene>
<protein>
    <submittedName>
        <fullName evidence="2">Leucine rich repeats and calponin homology domain containing 3</fullName>
    </submittedName>
</protein>
<keyword evidence="3" id="KW-1185">Reference proteome</keyword>
<dbReference type="EMBL" id="JACASE010000004">
    <property type="protein sequence ID" value="KAF6475058.1"/>
    <property type="molecule type" value="Genomic_DNA"/>
</dbReference>